<comment type="similarity">
    <text evidence="3">Belongs to the VAM6/VPS39 family.</text>
</comment>
<comment type="subcellular location">
    <subcellularLocation>
        <location evidence="1">Endomembrane system</location>
        <topology evidence="1">Peripheral membrane protein</topology>
    </subcellularLocation>
</comment>
<gene>
    <name evidence="7" type="ORF">M0813_20173</name>
</gene>
<evidence type="ECO:0000256" key="2">
    <source>
        <dbReference type="ARBA" id="ARBA00023136"/>
    </source>
</evidence>
<dbReference type="Pfam" id="PF10367">
    <property type="entry name" value="zf-Vps39_C"/>
    <property type="match status" value="1"/>
</dbReference>
<comment type="caution">
    <text evidence="7">The sequence shown here is derived from an EMBL/GenBank/DDBJ whole genome shotgun (WGS) entry which is preliminary data.</text>
</comment>
<protein>
    <submittedName>
        <fullName evidence="7">Cnh domain containing</fullName>
    </submittedName>
</protein>
<dbReference type="Pfam" id="PF10366">
    <property type="entry name" value="Vps39_1"/>
    <property type="match status" value="1"/>
</dbReference>
<keyword evidence="2" id="KW-0472">Membrane</keyword>
<dbReference type="PANTHER" id="PTHR12894:SF49">
    <property type="entry name" value="VAM6_VPS39-LIKE PROTEIN"/>
    <property type="match status" value="1"/>
</dbReference>
<evidence type="ECO:0000256" key="3">
    <source>
        <dbReference type="ARBA" id="ARBA00038201"/>
    </source>
</evidence>
<feature type="compositionally biased region" description="Basic residues" evidence="5">
    <location>
        <begin position="611"/>
        <end position="629"/>
    </location>
</feature>
<dbReference type="Proteomes" id="UP001150062">
    <property type="component" value="Unassembled WGS sequence"/>
</dbReference>
<dbReference type="InterPro" id="IPR032914">
    <property type="entry name" value="Vam6/VPS39/TRAP1"/>
</dbReference>
<dbReference type="Pfam" id="PF00780">
    <property type="entry name" value="CNH"/>
    <property type="match status" value="1"/>
</dbReference>
<accession>A0ABQ8YMC1</accession>
<evidence type="ECO:0000313" key="7">
    <source>
        <dbReference type="EMBL" id="KAJ6245753.1"/>
    </source>
</evidence>
<reference evidence="7" key="1">
    <citation type="submission" date="2022-08" db="EMBL/GenBank/DDBJ databases">
        <title>Novel sulfate-reducing endosymbionts in the free-living metamonad Anaeramoeba.</title>
        <authorList>
            <person name="Jerlstrom-Hultqvist J."/>
            <person name="Cepicka I."/>
            <person name="Gallot-Lavallee L."/>
            <person name="Salas-Leiva D."/>
            <person name="Curtis B.A."/>
            <person name="Zahonova K."/>
            <person name="Pipaliya S."/>
            <person name="Dacks J."/>
            <person name="Roger A.J."/>
        </authorList>
    </citation>
    <scope>NUCLEOTIDE SEQUENCE</scope>
    <source>
        <strain evidence="7">Schooner1</strain>
    </source>
</reference>
<dbReference type="PROSITE" id="PS50219">
    <property type="entry name" value="CNH"/>
    <property type="match status" value="1"/>
</dbReference>
<proteinExistence type="inferred from homology"/>
<dbReference type="InterPro" id="IPR019452">
    <property type="entry name" value="VPS39/TGF_beta_rcpt-assoc_1"/>
</dbReference>
<evidence type="ECO:0000313" key="8">
    <source>
        <dbReference type="Proteomes" id="UP001150062"/>
    </source>
</evidence>
<evidence type="ECO:0000256" key="4">
    <source>
        <dbReference type="SAM" id="Coils"/>
    </source>
</evidence>
<feature type="compositionally biased region" description="Acidic residues" evidence="5">
    <location>
        <begin position="693"/>
        <end position="717"/>
    </location>
</feature>
<dbReference type="PANTHER" id="PTHR12894">
    <property type="entry name" value="CNH DOMAIN CONTAINING"/>
    <property type="match status" value="1"/>
</dbReference>
<organism evidence="7 8">
    <name type="scientific">Anaeramoeba flamelloides</name>
    <dbReference type="NCBI Taxonomy" id="1746091"/>
    <lineage>
        <taxon>Eukaryota</taxon>
        <taxon>Metamonada</taxon>
        <taxon>Anaeramoebidae</taxon>
        <taxon>Anaeramoeba</taxon>
    </lineage>
</organism>
<dbReference type="InterPro" id="IPR001180">
    <property type="entry name" value="CNH_dom"/>
</dbReference>
<feature type="region of interest" description="Disordered" evidence="5">
    <location>
        <begin position="606"/>
        <end position="730"/>
    </location>
</feature>
<keyword evidence="8" id="KW-1185">Reference proteome</keyword>
<dbReference type="InterPro" id="IPR019453">
    <property type="entry name" value="VPS39/TGFA1_Znf"/>
</dbReference>
<feature type="compositionally biased region" description="Low complexity" evidence="5">
    <location>
        <begin position="683"/>
        <end position="692"/>
    </location>
</feature>
<dbReference type="EMBL" id="JAOAOG010000143">
    <property type="protein sequence ID" value="KAJ6245753.1"/>
    <property type="molecule type" value="Genomic_DNA"/>
</dbReference>
<evidence type="ECO:0000256" key="1">
    <source>
        <dbReference type="ARBA" id="ARBA00004184"/>
    </source>
</evidence>
<feature type="domain" description="CNH" evidence="6">
    <location>
        <begin position="18"/>
        <end position="283"/>
    </location>
</feature>
<evidence type="ECO:0000259" key="6">
    <source>
        <dbReference type="PROSITE" id="PS50219"/>
    </source>
</evidence>
<feature type="compositionally biased region" description="Acidic residues" evidence="5">
    <location>
        <begin position="633"/>
        <end position="682"/>
    </location>
</feature>
<keyword evidence="4" id="KW-0175">Coiled coil</keyword>
<name>A0ABQ8YMC1_9EUKA</name>
<evidence type="ECO:0000256" key="5">
    <source>
        <dbReference type="SAM" id="MobiDB-lite"/>
    </source>
</evidence>
<sequence length="1024" mass="119644">MNTSSHAVVHFFPVIDSLLIQESLAVYKDYLFVGTKVGALIIYRVIKDRDRYTSEIVKTLKELSNKALTELCLIPHANVLFVLSAGNVTGYNLQDAIDPNKGVEQLGKIQLQGSRGTLLMHFNKARLCLGMKKKILIYHWNGKGFGQPQEVLVPDSVRGMCWIKNRLFVGFRREYDLYYQNMKQSKKVIETGKSGTPVMCKISNTEILLEQDAYSRIHDTNGDTSRKWMIVWKGVPNSMLYLNPNVIALLPSKVAIRNLQTQNLIQEYKVKGAKIIISNAKKDQIYIATDKEIFKLEPVPLLYQIDNLKTQHQYREALQLCPLLRDVINDEESVQKKTNEIKEAFGFWLFSIKEFDNAQNMLIESKSDPRKFLEFFKELVPKKYKYNVLTPDIEKPELTEEEKKKAIQSLIDFLSVTKTLQSTQELIKKDPQLAELIDTVLLKCYIRTDRNFIKGFLIIPTNKCDLEEAIQDLTQQNYRRELVELYRAKGMHSEGLTLLEALCKETNDPKPLIEYLSILPGKEIDLILKHSEWAVNTDPINGIKIFTNTADPRSKQETRTIPIQIVAEFLHHRNLAMYITFLEYVVSDYLIKEQTKLKNLELQKKEQKLKESKRRRRQRRRQRRKKKKKDQYSDEDYDEDSDDDYNSEDESDEDYDEDSDENYEDSEEEYSDSDEDDDDNDDNSNNNNNNNNNDDDDDDDDDDLVDYQEIEKEDEIDENTKNNKEKGKKKKRKKDRMMIWESTMEKFSSNLLLAYLEQIKAYKKKLTNEQGKRKIEDLETKIDDIKIKMRRFIEINNYFNIEIMLTTFPEDDLYEERVMFLRKSGNHQKALDIIINKLSNFKQAINYCIQTYKDNNSKESEVYLDLLKLLLDTGDEKNQISKEQFIKRKNQAILVCKKFSKNIDIKRAIQLFPDQTSLKDLRKIMDSVFNTLVERRKNATILKSIGQSHLLNLDTELAMIKTKHKKITKETICNVCTKRIGNRIFALYPNGVICHVGCFENPYICPSTGIVFGEDPNTKTKRNK</sequence>
<feature type="coiled-coil region" evidence="4">
    <location>
        <begin position="768"/>
        <end position="795"/>
    </location>
</feature>